<name>F6DT55_DESRL</name>
<gene>
    <name evidence="1" type="ordered locus">Desru_2947</name>
</gene>
<accession>F6DT55</accession>
<dbReference type="eggNOG" id="ENOG50343A1">
    <property type="taxonomic scope" value="Bacteria"/>
</dbReference>
<evidence type="ECO:0000313" key="1">
    <source>
        <dbReference type="EMBL" id="AEG61160.1"/>
    </source>
</evidence>
<reference evidence="1 2" key="2">
    <citation type="journal article" date="2012" name="Stand. Genomic Sci.">
        <title>Complete genome sequence of the sulfate-reducing firmicute Desulfotomaculum ruminis type strain (DL(T)).</title>
        <authorList>
            <person name="Spring S."/>
            <person name="Visser M."/>
            <person name="Lu M."/>
            <person name="Copeland A."/>
            <person name="Lapidus A."/>
            <person name="Lucas S."/>
            <person name="Cheng J.F."/>
            <person name="Han C."/>
            <person name="Tapia R."/>
            <person name="Goodwin L.A."/>
            <person name="Pitluck S."/>
            <person name="Ivanova N."/>
            <person name="Land M."/>
            <person name="Hauser L."/>
            <person name="Larimer F."/>
            <person name="Rohde M."/>
            <person name="Goker M."/>
            <person name="Detter J.C."/>
            <person name="Kyrpides N.C."/>
            <person name="Woyke T."/>
            <person name="Schaap P.J."/>
            <person name="Plugge C.M."/>
            <person name="Muyzer G."/>
            <person name="Kuever J."/>
            <person name="Pereira I.A."/>
            <person name="Parshina S.N."/>
            <person name="Bernier-Latmani R."/>
            <person name="Stams A.J."/>
            <person name="Klenk H.P."/>
        </authorList>
    </citation>
    <scope>NUCLEOTIDE SEQUENCE [LARGE SCALE GENOMIC DNA]</scope>
    <source>
        <strain evidence="2">ATCC 23193 / DSM 2154 / NCIB 8452 / DL</strain>
    </source>
</reference>
<evidence type="ECO:0000313" key="2">
    <source>
        <dbReference type="Proteomes" id="UP000009234"/>
    </source>
</evidence>
<dbReference type="AlphaFoldDB" id="F6DT55"/>
<keyword evidence="2" id="KW-1185">Reference proteome</keyword>
<sequence length="278" mass="31859">MQKKKILALILCFSFILSSMSFLSIGIAGEFMKKANLSDSPLLKSTPGKQVVKELNRGIDSPMGDILLEITNGDGVLYQGQRESLESGDAFKEDTYHIEGEELANLIQEGYSVSDIFKADELANKIHEEPKNLLKRKKELDKNWEEVEKKLFTERAEKFITKFKSKYPKESKQLEDQGFSEEEQFTLLAMYDQQMVSSIEELTKSYKQNGEEGLKNIIKNPRLHGKISKEKMDKYGLTEQDTKGLSEDMIEKMEMISQEVNVPVKELIKGYHAEINRK</sequence>
<reference evidence="2" key="1">
    <citation type="submission" date="2011-05" db="EMBL/GenBank/DDBJ databases">
        <title>Complete sequence of Desulfotomaculum ruminis DSM 2154.</title>
        <authorList>
            <person name="Lucas S."/>
            <person name="Copeland A."/>
            <person name="Lapidus A."/>
            <person name="Cheng J.-F."/>
            <person name="Goodwin L."/>
            <person name="Pitluck S."/>
            <person name="Lu M."/>
            <person name="Detter J.C."/>
            <person name="Han C."/>
            <person name="Tapia R."/>
            <person name="Land M."/>
            <person name="Hauser L."/>
            <person name="Kyrpides N."/>
            <person name="Ivanova N."/>
            <person name="Mikhailova N."/>
            <person name="Pagani I."/>
            <person name="Stams A.J.M."/>
            <person name="Plugge C.M."/>
            <person name="Muyzer G."/>
            <person name="Kuever J."/>
            <person name="Parshina S.N."/>
            <person name="Ivanova A.E."/>
            <person name="Nazina T.N."/>
            <person name="Brambilla E."/>
            <person name="Spring S."/>
            <person name="Klenk H.-P."/>
            <person name="Woyke T."/>
        </authorList>
    </citation>
    <scope>NUCLEOTIDE SEQUENCE [LARGE SCALE GENOMIC DNA]</scope>
    <source>
        <strain evidence="2">ATCC 23193 / DSM 2154 / NCIB 8452 / DL</strain>
    </source>
</reference>
<organism evidence="1 2">
    <name type="scientific">Desulforamulus ruminis (strain ATCC 23193 / DSM 2154 / NCIMB 8452 / DL)</name>
    <name type="common">Desulfotomaculum ruminis</name>
    <dbReference type="NCBI Taxonomy" id="696281"/>
    <lineage>
        <taxon>Bacteria</taxon>
        <taxon>Bacillati</taxon>
        <taxon>Bacillota</taxon>
        <taxon>Clostridia</taxon>
        <taxon>Eubacteriales</taxon>
        <taxon>Peptococcaceae</taxon>
        <taxon>Desulforamulus</taxon>
    </lineage>
</organism>
<dbReference type="KEGG" id="dru:Desru_2947"/>
<dbReference type="EMBL" id="CP002780">
    <property type="protein sequence ID" value="AEG61160.1"/>
    <property type="molecule type" value="Genomic_DNA"/>
</dbReference>
<dbReference type="HOGENOM" id="CLU_1000145_0_0_9"/>
<dbReference type="Proteomes" id="UP000009234">
    <property type="component" value="Chromosome"/>
</dbReference>
<dbReference type="RefSeq" id="WP_013842912.1">
    <property type="nucleotide sequence ID" value="NC_015589.1"/>
</dbReference>
<dbReference type="STRING" id="696281.Desru_2947"/>
<proteinExistence type="predicted"/>
<dbReference type="OrthoDB" id="1681764at2"/>
<protein>
    <submittedName>
        <fullName evidence="1">Uncharacterized protein</fullName>
    </submittedName>
</protein>